<evidence type="ECO:0000259" key="2">
    <source>
        <dbReference type="Pfam" id="PF13581"/>
    </source>
</evidence>
<dbReference type="GO" id="GO:0004674">
    <property type="term" value="F:protein serine/threonine kinase activity"/>
    <property type="evidence" value="ECO:0007669"/>
    <property type="project" value="UniProtKB-KW"/>
</dbReference>
<dbReference type="EMBL" id="BONU01000001">
    <property type="protein sequence ID" value="GIG71693.1"/>
    <property type="molecule type" value="Genomic_DNA"/>
</dbReference>
<dbReference type="InterPro" id="IPR036890">
    <property type="entry name" value="HATPase_C_sf"/>
</dbReference>
<dbReference type="Proteomes" id="UP000653674">
    <property type="component" value="Unassembled WGS sequence"/>
</dbReference>
<keyword evidence="1" id="KW-0723">Serine/threonine-protein kinase</keyword>
<dbReference type="InterPro" id="IPR003594">
    <property type="entry name" value="HATPase_dom"/>
</dbReference>
<accession>A0A8J3LE06</accession>
<sequence length="139" mass="14816">MASDARSAGRPTALLSELFDHRLITSVRHAVARLAGRAGLAGQRLDDFVLAVNEMMTNVVRHAGGSGVLTLWLQDQTLLCEVADEGPGIPAAQIDGHLLPSPFALNGRGLWLAHRLCDNVTITTGPRGTRVHLTIALSH</sequence>
<comment type="caution">
    <text evidence="3">The sequence shown here is derived from an EMBL/GenBank/DDBJ whole genome shotgun (WGS) entry which is preliminary data.</text>
</comment>
<feature type="domain" description="Histidine kinase/HSP90-like ATPase" evidence="2">
    <location>
        <begin position="23"/>
        <end position="134"/>
    </location>
</feature>
<dbReference type="SUPFAM" id="SSF55874">
    <property type="entry name" value="ATPase domain of HSP90 chaperone/DNA topoisomerase II/histidine kinase"/>
    <property type="match status" value="1"/>
</dbReference>
<dbReference type="CDD" id="cd16936">
    <property type="entry name" value="HATPase_RsbW-like"/>
    <property type="match status" value="1"/>
</dbReference>
<dbReference type="AlphaFoldDB" id="A0A8J3LE06"/>
<evidence type="ECO:0000256" key="1">
    <source>
        <dbReference type="ARBA" id="ARBA00022527"/>
    </source>
</evidence>
<name>A0A8J3LE06_9ACTN</name>
<dbReference type="RefSeq" id="WP_168076212.1">
    <property type="nucleotide sequence ID" value="NZ_BAAAQJ010000022.1"/>
</dbReference>
<dbReference type="InterPro" id="IPR050267">
    <property type="entry name" value="Anti-sigma-factor_SerPK"/>
</dbReference>
<dbReference type="Gene3D" id="3.30.565.10">
    <property type="entry name" value="Histidine kinase-like ATPase, C-terminal domain"/>
    <property type="match status" value="1"/>
</dbReference>
<dbReference type="PANTHER" id="PTHR35526">
    <property type="entry name" value="ANTI-SIGMA-F FACTOR RSBW-RELATED"/>
    <property type="match status" value="1"/>
</dbReference>
<evidence type="ECO:0000313" key="3">
    <source>
        <dbReference type="EMBL" id="GIG71693.1"/>
    </source>
</evidence>
<keyword evidence="1" id="KW-0808">Transferase</keyword>
<reference evidence="3" key="1">
    <citation type="submission" date="2021-01" db="EMBL/GenBank/DDBJ databases">
        <title>Whole genome shotgun sequence of Planosporangium flavigriseum NBRC 105377.</title>
        <authorList>
            <person name="Komaki H."/>
            <person name="Tamura T."/>
        </authorList>
    </citation>
    <scope>NUCLEOTIDE SEQUENCE</scope>
    <source>
        <strain evidence="3">NBRC 105377</strain>
    </source>
</reference>
<evidence type="ECO:0000313" key="4">
    <source>
        <dbReference type="Proteomes" id="UP000653674"/>
    </source>
</evidence>
<dbReference type="PANTHER" id="PTHR35526:SF3">
    <property type="entry name" value="ANTI-SIGMA-F FACTOR RSBW"/>
    <property type="match status" value="1"/>
</dbReference>
<proteinExistence type="predicted"/>
<keyword evidence="1" id="KW-0418">Kinase</keyword>
<protein>
    <recommendedName>
        <fullName evidence="2">Histidine kinase/HSP90-like ATPase domain-containing protein</fullName>
    </recommendedName>
</protein>
<keyword evidence="4" id="KW-1185">Reference proteome</keyword>
<dbReference type="Pfam" id="PF13581">
    <property type="entry name" value="HATPase_c_2"/>
    <property type="match status" value="1"/>
</dbReference>
<gene>
    <name evidence="3" type="ORF">Pfl04_00970</name>
</gene>
<organism evidence="3 4">
    <name type="scientific">Planosporangium flavigriseum</name>
    <dbReference type="NCBI Taxonomy" id="373681"/>
    <lineage>
        <taxon>Bacteria</taxon>
        <taxon>Bacillati</taxon>
        <taxon>Actinomycetota</taxon>
        <taxon>Actinomycetes</taxon>
        <taxon>Micromonosporales</taxon>
        <taxon>Micromonosporaceae</taxon>
        <taxon>Planosporangium</taxon>
    </lineage>
</organism>